<dbReference type="EMBL" id="ASHL01000003">
    <property type="protein sequence ID" value="EPD13440.1"/>
    <property type="molecule type" value="Genomic_DNA"/>
</dbReference>
<dbReference type="PANTHER" id="PTHR23131:SF4">
    <property type="entry name" value="METALLO-BETA-LACTAMASE SUPERFAMILY POTEIN"/>
    <property type="match status" value="1"/>
</dbReference>
<name>A0AB33Z2A7_9GAMM</name>
<dbReference type="Pfam" id="PF21221">
    <property type="entry name" value="B_lactamase-like_C"/>
    <property type="match status" value="1"/>
</dbReference>
<dbReference type="InterPro" id="IPR036388">
    <property type="entry name" value="WH-like_DNA-bd_sf"/>
</dbReference>
<accession>A0AB33Z2A7</accession>
<evidence type="ECO:0000259" key="1">
    <source>
        <dbReference type="SMART" id="SM00849"/>
    </source>
</evidence>
<dbReference type="RefSeq" id="WP_015005997.1">
    <property type="nucleotide sequence ID" value="NZ_JARGOU010000013.1"/>
</dbReference>
<dbReference type="InterPro" id="IPR048933">
    <property type="entry name" value="B_lactamase-like_C"/>
</dbReference>
<dbReference type="SUPFAM" id="SSF56281">
    <property type="entry name" value="Metallo-hydrolase/oxidoreductase"/>
    <property type="match status" value="1"/>
</dbReference>
<dbReference type="Gene3D" id="1.10.10.10">
    <property type="entry name" value="Winged helix-like DNA-binding domain superfamily/Winged helix DNA-binding domain"/>
    <property type="match status" value="1"/>
</dbReference>
<dbReference type="InterPro" id="IPR050662">
    <property type="entry name" value="Sec-metab_biosynth-thioest"/>
</dbReference>
<dbReference type="Pfam" id="PF00753">
    <property type="entry name" value="Lactamase_B"/>
    <property type="match status" value="1"/>
</dbReference>
<dbReference type="PANTHER" id="PTHR23131">
    <property type="entry name" value="ENDORIBONUCLEASE LACTB2"/>
    <property type="match status" value="1"/>
</dbReference>
<protein>
    <submittedName>
        <fullName evidence="2">Metallo-beta-lactamase superfamily protein</fullName>
    </submittedName>
</protein>
<dbReference type="AlphaFoldDB" id="A0AB33Z2A7"/>
<evidence type="ECO:0000313" key="3">
    <source>
        <dbReference type="Proteomes" id="UP000015462"/>
    </source>
</evidence>
<dbReference type="SMART" id="SM00849">
    <property type="entry name" value="Lactamase_B"/>
    <property type="match status" value="1"/>
</dbReference>
<dbReference type="InterPro" id="IPR001279">
    <property type="entry name" value="Metallo-B-lactamas"/>
</dbReference>
<dbReference type="InterPro" id="IPR036866">
    <property type="entry name" value="RibonucZ/Hydroxyglut_hydro"/>
</dbReference>
<comment type="caution">
    <text evidence="2">The sequence shown here is derived from an EMBL/GenBank/DDBJ whole genome shotgun (WGS) entry which is preliminary data.</text>
</comment>
<organism evidence="2 3">
    <name type="scientific">Cycloclasticus pugetii</name>
    <dbReference type="NCBI Taxonomy" id="34068"/>
    <lineage>
        <taxon>Bacteria</taxon>
        <taxon>Pseudomonadati</taxon>
        <taxon>Pseudomonadota</taxon>
        <taxon>Gammaproteobacteria</taxon>
        <taxon>Thiotrichales</taxon>
        <taxon>Piscirickettsiaceae</taxon>
        <taxon>Cycloclasticus</taxon>
    </lineage>
</organism>
<dbReference type="Gene3D" id="3.60.15.10">
    <property type="entry name" value="Ribonuclease Z/Hydroxyacylglutathione hydrolase-like"/>
    <property type="match status" value="1"/>
</dbReference>
<keyword evidence="3" id="KW-1185">Reference proteome</keyword>
<dbReference type="Proteomes" id="UP000015462">
    <property type="component" value="Unassembled WGS sequence"/>
</dbReference>
<gene>
    <name evidence="2" type="ORF">L196_05291</name>
</gene>
<feature type="domain" description="Metallo-beta-lactamase" evidence="1">
    <location>
        <begin position="37"/>
        <end position="253"/>
    </location>
</feature>
<dbReference type="CDD" id="cd07725">
    <property type="entry name" value="TTHA1429-like_MBL-fold"/>
    <property type="match status" value="1"/>
</dbReference>
<sequence length="338" mass="38180">MGMLTFPIASKPEFGLPMKVEEGIFLLKMPIPYALDHINLWLLRDGEGWTIIDSGFYSEEATLLWNKVLVDFCHNEPIQKIIITHFHPDHVGMAQWLAHKTNAPVHMSQIEFLTTQMACQEYSKQQKARRREYFERFGLAQEDIQQLQDKVGGYVTGVPEAPTSYQRLVDGQSLLINGEQWHLLQFNGHSPGHICLHNKQRDLLVSGDQILPNISPNVSVNFYESDADPLADYLSSLDTLATLGADTVVLPSHGRIFKGIKERATMLKEGHRKSLDQILAFCQQARSGLEVLHMLYGKRLSLFNLSLATGEAMAHLNYLIGTGEVTRSGDLVYQYKTN</sequence>
<proteinExistence type="predicted"/>
<reference evidence="2 3" key="1">
    <citation type="journal article" date="2013" name="Genome Announc.">
        <title>Genome Sequence of the Pyrene- and Fluoranthene-Degrading Bacterium Cycloclasticus sp. Strain PY97M.</title>
        <authorList>
            <person name="Cui Z."/>
            <person name="Xu G."/>
            <person name="Li Q."/>
            <person name="Gao W."/>
            <person name="Zheng L."/>
        </authorList>
    </citation>
    <scope>NUCLEOTIDE SEQUENCE [LARGE SCALE GENOMIC DNA]</scope>
    <source>
        <strain evidence="2 3">PY97M</strain>
    </source>
</reference>
<evidence type="ECO:0000313" key="2">
    <source>
        <dbReference type="EMBL" id="EPD13440.1"/>
    </source>
</evidence>